<keyword evidence="6" id="KW-0732">Signal</keyword>
<comment type="similarity">
    <text evidence="2 4">Belongs to the Mediator complex subunit 20 family.</text>
</comment>
<dbReference type="GO" id="GO:0003712">
    <property type="term" value="F:transcription coregulator activity"/>
    <property type="evidence" value="ECO:0007669"/>
    <property type="project" value="InterPro"/>
</dbReference>
<organism evidence="7 8">
    <name type="scientific">Cyphellophora europaea (strain CBS 101466)</name>
    <name type="common">Phialophora europaea</name>
    <dbReference type="NCBI Taxonomy" id="1220924"/>
    <lineage>
        <taxon>Eukaryota</taxon>
        <taxon>Fungi</taxon>
        <taxon>Dikarya</taxon>
        <taxon>Ascomycota</taxon>
        <taxon>Pezizomycotina</taxon>
        <taxon>Eurotiomycetes</taxon>
        <taxon>Chaetothyriomycetidae</taxon>
        <taxon>Chaetothyriales</taxon>
        <taxon>Cyphellophoraceae</taxon>
        <taxon>Cyphellophora</taxon>
    </lineage>
</organism>
<dbReference type="eggNOG" id="ENOG502SBIU">
    <property type="taxonomic scope" value="Eukaryota"/>
</dbReference>
<dbReference type="Pfam" id="PF08612">
    <property type="entry name" value="Med20"/>
    <property type="match status" value="1"/>
</dbReference>
<evidence type="ECO:0000256" key="4">
    <source>
        <dbReference type="RuleBase" id="RU364152"/>
    </source>
</evidence>
<evidence type="ECO:0000256" key="2">
    <source>
        <dbReference type="ARBA" id="ARBA00010743"/>
    </source>
</evidence>
<evidence type="ECO:0000256" key="5">
    <source>
        <dbReference type="SAM" id="MobiDB-lite"/>
    </source>
</evidence>
<dbReference type="InParanoid" id="W2RTJ2"/>
<accession>W2RTJ2</accession>
<dbReference type="OrthoDB" id="1854899at2759"/>
<evidence type="ECO:0000313" key="8">
    <source>
        <dbReference type="Proteomes" id="UP000030752"/>
    </source>
</evidence>
<evidence type="ECO:0000256" key="3">
    <source>
        <dbReference type="ARBA" id="ARBA00023242"/>
    </source>
</evidence>
<dbReference type="GO" id="GO:0016592">
    <property type="term" value="C:mediator complex"/>
    <property type="evidence" value="ECO:0007669"/>
    <property type="project" value="InterPro"/>
</dbReference>
<dbReference type="InterPro" id="IPR013921">
    <property type="entry name" value="Mediator_Med20"/>
</dbReference>
<dbReference type="GO" id="GO:0006357">
    <property type="term" value="P:regulation of transcription by RNA polymerase II"/>
    <property type="evidence" value="ECO:0007669"/>
    <property type="project" value="InterPro"/>
</dbReference>
<feature type="compositionally biased region" description="Basic and acidic residues" evidence="5">
    <location>
        <begin position="225"/>
        <end position="234"/>
    </location>
</feature>
<sequence>MTLIALFLIPVLPSIPSPAPALLTHLTLHLPSRPLTTAPSPFTLTHHLFASTSSLLPSLASTRQYTSLLTLSHTPQHTYVGTTSNNENVQQLVISTSSAEGFLHLLHTKLQPLWSPRQTLLVTDGTALAVNVSIGTLYVRVGDLKLAQRQGQNPGAGNALRGVLLQITWPEVEGMAGEKASAEHEGAVRGLVEAMLAGAGWSGKMDEVRGVAGYGEAEELQESGDGEKGRESQKRQGAGGRMATAALYMEMLRSKA</sequence>
<dbReference type="EMBL" id="KB822721">
    <property type="protein sequence ID" value="ETN39640.1"/>
    <property type="molecule type" value="Genomic_DNA"/>
</dbReference>
<keyword evidence="4" id="KW-0805">Transcription regulation</keyword>
<feature type="signal peptide" evidence="6">
    <location>
        <begin position="1"/>
        <end position="21"/>
    </location>
</feature>
<dbReference type="STRING" id="1220924.W2RTJ2"/>
<dbReference type="VEuPathDB" id="FungiDB:HMPREF1541_05866"/>
<dbReference type="HOGENOM" id="CLU_1065604_0_0_1"/>
<keyword evidence="4" id="KW-0010">Activator</keyword>
<dbReference type="GeneID" id="19973205"/>
<feature type="chain" id="PRO_5004823775" description="Mediator of RNA polymerase II transcription subunit 20" evidence="6">
    <location>
        <begin position="22"/>
        <end position="256"/>
    </location>
</feature>
<dbReference type="AlphaFoldDB" id="W2RTJ2"/>
<keyword evidence="3 4" id="KW-0539">Nucleus</keyword>
<evidence type="ECO:0000256" key="1">
    <source>
        <dbReference type="ARBA" id="ARBA00004123"/>
    </source>
</evidence>
<comment type="subunit">
    <text evidence="4">Component of the Mediator complex.</text>
</comment>
<proteinExistence type="inferred from homology"/>
<feature type="region of interest" description="Disordered" evidence="5">
    <location>
        <begin position="218"/>
        <end position="242"/>
    </location>
</feature>
<comment type="function">
    <text evidence="4">Component of the Mediator complex, a coactivator involved in the regulated transcription of nearly all RNA polymerase II-dependent genes. Mediator functions as a bridge to convey information from gene-specific regulatory proteins to the basal RNA polymerase II transcription machinery. Mediator is recruited to promoters by direct interactions with regulatory proteins and serves as a scaffold for the assembly of a functional preinitiation complex with RNA polymerase II and the general transcription factors.</text>
</comment>
<evidence type="ECO:0000256" key="6">
    <source>
        <dbReference type="SAM" id="SignalP"/>
    </source>
</evidence>
<evidence type="ECO:0000313" key="7">
    <source>
        <dbReference type="EMBL" id="ETN39640.1"/>
    </source>
</evidence>
<dbReference type="Proteomes" id="UP000030752">
    <property type="component" value="Unassembled WGS sequence"/>
</dbReference>
<gene>
    <name evidence="4" type="primary">MED20</name>
    <name evidence="7" type="ORF">HMPREF1541_05866</name>
</gene>
<protein>
    <recommendedName>
        <fullName evidence="4">Mediator of RNA polymerase II transcription subunit 20</fullName>
    </recommendedName>
    <alternativeName>
        <fullName evidence="4">Mediator complex subunit 20</fullName>
    </alternativeName>
</protein>
<dbReference type="RefSeq" id="XP_008718425.1">
    <property type="nucleotide sequence ID" value="XM_008720203.1"/>
</dbReference>
<reference evidence="7 8" key="1">
    <citation type="submission" date="2013-03" db="EMBL/GenBank/DDBJ databases">
        <title>The Genome Sequence of Phialophora europaea CBS 101466.</title>
        <authorList>
            <consortium name="The Broad Institute Genomics Platform"/>
            <person name="Cuomo C."/>
            <person name="de Hoog S."/>
            <person name="Gorbushina A."/>
            <person name="Walker B."/>
            <person name="Young S.K."/>
            <person name="Zeng Q."/>
            <person name="Gargeya S."/>
            <person name="Fitzgerald M."/>
            <person name="Haas B."/>
            <person name="Abouelleil A."/>
            <person name="Allen A.W."/>
            <person name="Alvarado L."/>
            <person name="Arachchi H.M."/>
            <person name="Berlin A.M."/>
            <person name="Chapman S.B."/>
            <person name="Gainer-Dewar J."/>
            <person name="Goldberg J."/>
            <person name="Griggs A."/>
            <person name="Gujja S."/>
            <person name="Hansen M."/>
            <person name="Howarth C."/>
            <person name="Imamovic A."/>
            <person name="Ireland A."/>
            <person name="Larimer J."/>
            <person name="McCowan C."/>
            <person name="Murphy C."/>
            <person name="Pearson M."/>
            <person name="Poon T.W."/>
            <person name="Priest M."/>
            <person name="Roberts A."/>
            <person name="Saif S."/>
            <person name="Shea T."/>
            <person name="Sisk P."/>
            <person name="Sykes S."/>
            <person name="Wortman J."/>
            <person name="Nusbaum C."/>
            <person name="Birren B."/>
        </authorList>
    </citation>
    <scope>NUCLEOTIDE SEQUENCE [LARGE SCALE GENOMIC DNA]</scope>
    <source>
        <strain evidence="7 8">CBS 101466</strain>
    </source>
</reference>
<name>W2RTJ2_CYPE1</name>
<comment type="subcellular location">
    <subcellularLocation>
        <location evidence="1 4">Nucleus</location>
    </subcellularLocation>
</comment>
<keyword evidence="8" id="KW-1185">Reference proteome</keyword>
<keyword evidence="4" id="KW-0804">Transcription</keyword>